<accession>A0A7S3IB38</accession>
<name>A0A7S3IB38_9CILI</name>
<feature type="region of interest" description="Disordered" evidence="2">
    <location>
        <begin position="179"/>
        <end position="237"/>
    </location>
</feature>
<sequence length="549" mass="62772">MNQLEKNQKDLAYQVRSLVPKNYLDSKFDAISSEINFAVKACLDKYTEQYSNQLNDKVGLQEVQEILKQKTNSAAFNKLSEEVSKLNSKIEKHIKTDFEGFKAKMKIDLSQKKEAEASEAATVSNEELTQLKSKVAKLEEELQGMMMDDDEEMFSDEEDFESEEGDIIDNLEQSIVGHKSQENDPFSPHNKPENNRSFGEQGDMEEGPPGSRNLKTRGSSRQGGTLPALSRVGSRASTGRFAGNSAIRQVNKKLILLEKDFQNYQSQLENANQTIQQYDSELQNSNLMIQDLQNKLNELALKNETLEENLQKAIQSKTTAQESDHKDQAQGRVPHKVLEKFKKDLENKAKRIILLETRIEKLNNDNKRNKDGNKDKLSKLINMITFMNDSQSETKKELNKVQEFFKSNYQTLQQNLSQLQKDVSDVKGPLTEILSEQQRENEALTENVRMQLDMLRSYMGEMSLEQPTASTTLRTPSAGARQQTPGNLTLKQRFHQRFKDQEGLPISGKLEENWWKNVPEGKTIYLPRFEKSKMNKSVVLNPNTSTEIK</sequence>
<evidence type="ECO:0000256" key="2">
    <source>
        <dbReference type="SAM" id="MobiDB-lite"/>
    </source>
</evidence>
<dbReference type="SUPFAM" id="SSF57997">
    <property type="entry name" value="Tropomyosin"/>
    <property type="match status" value="1"/>
</dbReference>
<feature type="coiled-coil region" evidence="1">
    <location>
        <begin position="402"/>
        <end position="454"/>
    </location>
</feature>
<proteinExistence type="predicted"/>
<dbReference type="AlphaFoldDB" id="A0A7S3IB38"/>
<protein>
    <submittedName>
        <fullName evidence="3">Uncharacterized protein</fullName>
    </submittedName>
</protein>
<feature type="coiled-coil region" evidence="1">
    <location>
        <begin position="121"/>
        <end position="148"/>
    </location>
</feature>
<evidence type="ECO:0000256" key="1">
    <source>
        <dbReference type="SAM" id="Coils"/>
    </source>
</evidence>
<organism evidence="3">
    <name type="scientific">Fabrea salina</name>
    <dbReference type="NCBI Taxonomy" id="342563"/>
    <lineage>
        <taxon>Eukaryota</taxon>
        <taxon>Sar</taxon>
        <taxon>Alveolata</taxon>
        <taxon>Ciliophora</taxon>
        <taxon>Postciliodesmatophora</taxon>
        <taxon>Heterotrichea</taxon>
        <taxon>Heterotrichida</taxon>
        <taxon>Fabreidae</taxon>
        <taxon>Fabrea</taxon>
    </lineage>
</organism>
<dbReference type="EMBL" id="HBIF01001679">
    <property type="protein sequence ID" value="CAE0318163.1"/>
    <property type="molecule type" value="Transcribed_RNA"/>
</dbReference>
<reference evidence="3" key="1">
    <citation type="submission" date="2021-01" db="EMBL/GenBank/DDBJ databases">
        <authorList>
            <person name="Corre E."/>
            <person name="Pelletier E."/>
            <person name="Niang G."/>
            <person name="Scheremetjew M."/>
            <person name="Finn R."/>
            <person name="Kale V."/>
            <person name="Holt S."/>
            <person name="Cochrane G."/>
            <person name="Meng A."/>
            <person name="Brown T."/>
            <person name="Cohen L."/>
        </authorList>
    </citation>
    <scope>NUCLEOTIDE SEQUENCE</scope>
</reference>
<feature type="region of interest" description="Disordered" evidence="2">
    <location>
        <begin position="314"/>
        <end position="334"/>
    </location>
</feature>
<evidence type="ECO:0000313" key="3">
    <source>
        <dbReference type="EMBL" id="CAE0318163.1"/>
    </source>
</evidence>
<keyword evidence="1" id="KW-0175">Coiled coil</keyword>
<gene>
    <name evidence="3" type="ORF">FSAL1345_LOCUS1432</name>
</gene>